<dbReference type="Gramene" id="TraesSTA6D03G03794880.1">
    <property type="protein sequence ID" value="TraesSTA6D03G03794880.1"/>
    <property type="gene ID" value="TraesSTA6D03G03794880"/>
</dbReference>
<dbReference type="InterPro" id="IPR044974">
    <property type="entry name" value="Disease_R_plants"/>
</dbReference>
<dbReference type="GO" id="GO:0009626">
    <property type="term" value="P:plant-type hypersensitive response"/>
    <property type="evidence" value="ECO:0007669"/>
    <property type="project" value="UniProtKB-ARBA"/>
</dbReference>
<dbReference type="PANTHER" id="PTHR23155">
    <property type="entry name" value="DISEASE RESISTANCE PROTEIN RP"/>
    <property type="match status" value="1"/>
</dbReference>
<evidence type="ECO:0000313" key="11">
    <source>
        <dbReference type="EnsemblPlants" id="TraesCS6D02G404300.1"/>
    </source>
</evidence>
<dbReference type="PRINTS" id="PR00364">
    <property type="entry name" value="DISEASERSIST"/>
</dbReference>
<dbReference type="Gene3D" id="1.10.10.10">
    <property type="entry name" value="Winged helix-like DNA-binding domain superfamily/Winged helix DNA-binding domain"/>
    <property type="match status" value="1"/>
</dbReference>
<feature type="domain" description="NB-ARC" evidence="7">
    <location>
        <begin position="216"/>
        <end position="375"/>
    </location>
</feature>
<dbReference type="AlphaFoldDB" id="A0A3B6QLT5"/>
<dbReference type="PANTHER" id="PTHR23155:SF1005">
    <property type="entry name" value="OS07G0197300 PROTEIN"/>
    <property type="match status" value="1"/>
</dbReference>
<evidence type="ECO:0000256" key="5">
    <source>
        <dbReference type="ARBA" id="ARBA00022821"/>
    </source>
</evidence>
<evidence type="ECO:0000259" key="10">
    <source>
        <dbReference type="Pfam" id="PF23598"/>
    </source>
</evidence>
<comment type="similarity">
    <text evidence="1">Belongs to the disease resistance NB-LRR family.</text>
</comment>
<dbReference type="Pfam" id="PF00931">
    <property type="entry name" value="NB-ARC"/>
    <property type="match status" value="1"/>
</dbReference>
<dbReference type="OrthoDB" id="621543at2759"/>
<reference evidence="11" key="2">
    <citation type="submission" date="2018-10" db="UniProtKB">
        <authorList>
            <consortium name="EnsemblPlants"/>
        </authorList>
    </citation>
    <scope>IDENTIFICATION</scope>
</reference>
<reference evidence="11" key="1">
    <citation type="submission" date="2018-08" db="EMBL/GenBank/DDBJ databases">
        <authorList>
            <person name="Rossello M."/>
        </authorList>
    </citation>
    <scope>NUCLEOTIDE SEQUENCE [LARGE SCALE GENOMIC DNA]</scope>
    <source>
        <strain evidence="11">cv. Chinese Spring</strain>
    </source>
</reference>
<keyword evidence="5" id="KW-0611">Plant defense</keyword>
<dbReference type="Gene3D" id="1.20.5.4130">
    <property type="match status" value="1"/>
</dbReference>
<dbReference type="InterPro" id="IPR036388">
    <property type="entry name" value="WH-like_DNA-bd_sf"/>
</dbReference>
<dbReference type="Gramene" id="TraesARI6D03G03758080.1">
    <property type="protein sequence ID" value="TraesARI6D03G03758080.1"/>
    <property type="gene ID" value="TraesARI6D03G03758080"/>
</dbReference>
<evidence type="ECO:0000313" key="12">
    <source>
        <dbReference type="Proteomes" id="UP000019116"/>
    </source>
</evidence>
<dbReference type="InterPro" id="IPR027417">
    <property type="entry name" value="P-loop_NTPase"/>
</dbReference>
<proteinExistence type="inferred from homology"/>
<dbReference type="SMR" id="A0A3B6QLT5"/>
<feature type="domain" description="Disease resistance R13L4/SHOC-2-like LRR" evidence="10">
    <location>
        <begin position="597"/>
        <end position="938"/>
    </location>
</feature>
<dbReference type="Gramene" id="TraesCLE_scaffold_062304_01G000100.1">
    <property type="protein sequence ID" value="TraesCLE_scaffold_062304_01G000100.1"/>
    <property type="gene ID" value="TraesCLE_scaffold_062304_01G000100"/>
</dbReference>
<evidence type="ECO:0000259" key="7">
    <source>
        <dbReference type="Pfam" id="PF00931"/>
    </source>
</evidence>
<dbReference type="SUPFAM" id="SSF52540">
    <property type="entry name" value="P-loop containing nucleoside triphosphate hydrolases"/>
    <property type="match status" value="1"/>
</dbReference>
<name>A0A3B6QLT5_WHEAT</name>
<feature type="domain" description="Disease resistance N-terminal" evidence="8">
    <location>
        <begin position="7"/>
        <end position="87"/>
    </location>
</feature>
<evidence type="ECO:0000256" key="1">
    <source>
        <dbReference type="ARBA" id="ARBA00008894"/>
    </source>
</evidence>
<dbReference type="EnsemblPlants" id="TraesCS6D02G404300.1">
    <property type="protein sequence ID" value="TraesCS6D02G404300.1"/>
    <property type="gene ID" value="TraesCS6D02G404300"/>
</dbReference>
<organism evidence="11">
    <name type="scientific">Triticum aestivum</name>
    <name type="common">Wheat</name>
    <dbReference type="NCBI Taxonomy" id="4565"/>
    <lineage>
        <taxon>Eukaryota</taxon>
        <taxon>Viridiplantae</taxon>
        <taxon>Streptophyta</taxon>
        <taxon>Embryophyta</taxon>
        <taxon>Tracheophyta</taxon>
        <taxon>Spermatophyta</taxon>
        <taxon>Magnoliopsida</taxon>
        <taxon>Liliopsida</taxon>
        <taxon>Poales</taxon>
        <taxon>Poaceae</taxon>
        <taxon>BOP clade</taxon>
        <taxon>Pooideae</taxon>
        <taxon>Triticodae</taxon>
        <taxon>Triticeae</taxon>
        <taxon>Triticinae</taxon>
        <taxon>Triticum</taxon>
    </lineage>
</organism>
<evidence type="ECO:0000256" key="2">
    <source>
        <dbReference type="ARBA" id="ARBA00022614"/>
    </source>
</evidence>
<dbReference type="Gramene" id="TraesCS6D03G0926600.1">
    <property type="protein sequence ID" value="TraesCS6D03G0926600.1.CDS"/>
    <property type="gene ID" value="TraesCS6D03G0926600"/>
</dbReference>
<dbReference type="OMA" id="HMESNRA"/>
<dbReference type="GO" id="GO:0002758">
    <property type="term" value="P:innate immune response-activating signaling pathway"/>
    <property type="evidence" value="ECO:0007669"/>
    <property type="project" value="UniProtKB-ARBA"/>
</dbReference>
<dbReference type="Pfam" id="PF18052">
    <property type="entry name" value="Rx_N"/>
    <property type="match status" value="1"/>
</dbReference>
<dbReference type="Gramene" id="TraesKAR6D01G0358010.1">
    <property type="protein sequence ID" value="cds.TraesKAR6D01G0358010.1"/>
    <property type="gene ID" value="TraesKAR6D01G0358010"/>
</dbReference>
<dbReference type="InterPro" id="IPR055414">
    <property type="entry name" value="LRR_R13L4/SHOC2-like"/>
</dbReference>
<dbReference type="SUPFAM" id="SSF52047">
    <property type="entry name" value="RNI-like"/>
    <property type="match status" value="1"/>
</dbReference>
<dbReference type="STRING" id="4565.A0A3B6QLT5"/>
<dbReference type="FunFam" id="1.10.10.10:FF:000322">
    <property type="entry name" value="Probable disease resistance protein At1g63360"/>
    <property type="match status" value="1"/>
</dbReference>
<dbReference type="InterPro" id="IPR032675">
    <property type="entry name" value="LRR_dom_sf"/>
</dbReference>
<dbReference type="GO" id="GO:0042742">
    <property type="term" value="P:defense response to bacterium"/>
    <property type="evidence" value="ECO:0007669"/>
    <property type="project" value="UniProtKB-ARBA"/>
</dbReference>
<evidence type="ECO:0000256" key="3">
    <source>
        <dbReference type="ARBA" id="ARBA00022737"/>
    </source>
</evidence>
<dbReference type="CDD" id="cd14798">
    <property type="entry name" value="RX-CC_like"/>
    <property type="match status" value="1"/>
</dbReference>
<keyword evidence="3" id="KW-0677">Repeat</keyword>
<dbReference type="Pfam" id="PF23559">
    <property type="entry name" value="WHD_DRP"/>
    <property type="match status" value="1"/>
</dbReference>
<dbReference type="Gene3D" id="3.80.10.10">
    <property type="entry name" value="Ribonuclease Inhibitor"/>
    <property type="match status" value="1"/>
</dbReference>
<evidence type="ECO:0008006" key="13">
    <source>
        <dbReference type="Google" id="ProtNLM"/>
    </source>
</evidence>
<evidence type="ECO:0000259" key="9">
    <source>
        <dbReference type="Pfam" id="PF23559"/>
    </source>
</evidence>
<keyword evidence="4" id="KW-0547">Nucleotide-binding</keyword>
<evidence type="ECO:0000259" key="8">
    <source>
        <dbReference type="Pfam" id="PF18052"/>
    </source>
</evidence>
<dbReference type="InterPro" id="IPR041118">
    <property type="entry name" value="Rx_N"/>
</dbReference>
<dbReference type="Gramene" id="TraesCS6D02G404300.1">
    <property type="protein sequence ID" value="TraesCS6D02G404300.1"/>
    <property type="gene ID" value="TraesCS6D02G404300"/>
</dbReference>
<keyword evidence="12" id="KW-1185">Reference proteome</keyword>
<sequence>MERAAVPVLSKVGQVLVDELQDIRGVGNKVIQLRDELATMNAVLRVISEAKEGSVDHIVREWEKQVHDLVYDAEDCTDTYSLCISRPMARPSIYARAKRVARYPYKKLVLQRALAADIKDLLVRTTAVSERRARYNIDRATLPRAAFLAPVSAASISTNALRRVNDPDQFVGITEQADTLATKIKGPMHVQHDESTAPVHDEDGQINVEVHDEDGKSLKVLSIVGFGGLGKTTLAMELCRQLDMDFPCQATVSVSQAFNVEKDMEGLLKRLLQQLSNKKGDDKQTNPMDVEGPSSRIMKLLKETRYLILIDDVWRLPAWEAIWNIFPKNNCGSRIIVTTRIKAVAAASSVDFVHHMKPLLKESSEKLFVRRVFSSAKKGDCPKELQETMDIILKKCGGLPLAIVSIASLLPSSTSAESIDMWKQASRSISSHMESNRALEGMRQLITLSYDYLPHYLKACMMYVSIFPEDYMIAKDRLLYRWIAEGLVTEKRGLTLLEVAEEYFNELISRNMIQLDKFVYQLKHSREVEVQGCRVHDMILEVMVSKSHESNFVSLVGREFGGKTDGHGKVRRLSIHDNGHDEHHHSRHGIEAMKLQHVRSLTTFQRDGFGKLLDHLGEFKLLRVLDLEDCQALRNKHMRDVCRLYLLKFLSLRNTNVAKMPRKVGNLEHLETLDVKHSHIWKLPRTVTKLSKLERLRSNRWNLPRGVWKMKALREVDVGVVDSPSVAQEIGKLTQLQLLSIVIHAEVDDGCLTNLASSLSKTSSLRLLNVKFGRSSCLEFLPIFSKPPPLLQCLGVFDRGISQLPDWISSLTHLTKIEVGEAKELDGDKLFNVLCKVPKLHSVRLKDIDCKNGRELVARGKHSFPVLRILKVVGFSSKLVFERGSMTKLETLVLFFYSERMSVVGLKNLESLKEAKLSGSKSNLEMERAVEQLRTHPNQVKLVVEYWD</sequence>
<dbReference type="InterPro" id="IPR002182">
    <property type="entry name" value="NB-ARC"/>
</dbReference>
<protein>
    <recommendedName>
        <fullName evidence="13">AAA+ ATPase domain-containing protein</fullName>
    </recommendedName>
</protein>
<feature type="domain" description="Disease resistance protein winged helix" evidence="9">
    <location>
        <begin position="466"/>
        <end position="541"/>
    </location>
</feature>
<dbReference type="Gene3D" id="1.10.8.430">
    <property type="entry name" value="Helical domain of apoptotic protease-activating factors"/>
    <property type="match status" value="1"/>
</dbReference>
<keyword evidence="2" id="KW-0433">Leucine-rich repeat</keyword>
<dbReference type="Gene3D" id="3.40.50.300">
    <property type="entry name" value="P-loop containing nucleotide triphosphate hydrolases"/>
    <property type="match status" value="1"/>
</dbReference>
<dbReference type="InterPro" id="IPR058922">
    <property type="entry name" value="WHD_DRP"/>
</dbReference>
<keyword evidence="6" id="KW-0175">Coiled coil</keyword>
<evidence type="ECO:0000256" key="6">
    <source>
        <dbReference type="ARBA" id="ARBA00023054"/>
    </source>
</evidence>
<dbReference type="Pfam" id="PF23598">
    <property type="entry name" value="LRR_14"/>
    <property type="match status" value="1"/>
</dbReference>
<dbReference type="InterPro" id="IPR042197">
    <property type="entry name" value="Apaf_helical"/>
</dbReference>
<dbReference type="GO" id="GO:0043531">
    <property type="term" value="F:ADP binding"/>
    <property type="evidence" value="ECO:0007669"/>
    <property type="project" value="InterPro"/>
</dbReference>
<dbReference type="Proteomes" id="UP000019116">
    <property type="component" value="Chromosome 6D"/>
</dbReference>
<evidence type="ECO:0000256" key="4">
    <source>
        <dbReference type="ARBA" id="ARBA00022741"/>
    </source>
</evidence>
<accession>A0A3B6QLT5</accession>
<dbReference type="InterPro" id="IPR038005">
    <property type="entry name" value="RX-like_CC"/>
</dbReference>